<feature type="domain" description="Glycosyltransferase subfamily 4-like N-terminal" evidence="1">
    <location>
        <begin position="19"/>
        <end position="178"/>
    </location>
</feature>
<dbReference type="GO" id="GO:0016758">
    <property type="term" value="F:hexosyltransferase activity"/>
    <property type="evidence" value="ECO:0007669"/>
    <property type="project" value="TreeGrafter"/>
</dbReference>
<dbReference type="PANTHER" id="PTHR45947">
    <property type="entry name" value="SULFOQUINOVOSYL TRANSFERASE SQD2"/>
    <property type="match status" value="1"/>
</dbReference>
<dbReference type="HOGENOM" id="CLU_009583_0_3_7"/>
<dbReference type="Proteomes" id="UP000001880">
    <property type="component" value="Chromosome"/>
</dbReference>
<accession>D0LVJ6</accession>
<dbReference type="OrthoDB" id="9802525at2"/>
<dbReference type="InterPro" id="IPR028098">
    <property type="entry name" value="Glyco_trans_4-like_N"/>
</dbReference>
<dbReference type="AlphaFoldDB" id="D0LVJ6"/>
<reference evidence="2 3" key="1">
    <citation type="journal article" date="2010" name="Stand. Genomic Sci.">
        <title>Complete genome sequence of Haliangium ochraceum type strain (SMP-2).</title>
        <authorList>
            <consortium name="US DOE Joint Genome Institute (JGI-PGF)"/>
            <person name="Ivanova N."/>
            <person name="Daum C."/>
            <person name="Lang E."/>
            <person name="Abt B."/>
            <person name="Kopitz M."/>
            <person name="Saunders E."/>
            <person name="Lapidus A."/>
            <person name="Lucas S."/>
            <person name="Glavina Del Rio T."/>
            <person name="Nolan M."/>
            <person name="Tice H."/>
            <person name="Copeland A."/>
            <person name="Cheng J.F."/>
            <person name="Chen F."/>
            <person name="Bruce D."/>
            <person name="Goodwin L."/>
            <person name="Pitluck S."/>
            <person name="Mavromatis K."/>
            <person name="Pati A."/>
            <person name="Mikhailova N."/>
            <person name="Chen A."/>
            <person name="Palaniappan K."/>
            <person name="Land M."/>
            <person name="Hauser L."/>
            <person name="Chang Y.J."/>
            <person name="Jeffries C.D."/>
            <person name="Detter J.C."/>
            <person name="Brettin T."/>
            <person name="Rohde M."/>
            <person name="Goker M."/>
            <person name="Bristow J."/>
            <person name="Markowitz V."/>
            <person name="Eisen J.A."/>
            <person name="Hugenholtz P."/>
            <person name="Kyrpides N.C."/>
            <person name="Klenk H.P."/>
        </authorList>
    </citation>
    <scope>NUCLEOTIDE SEQUENCE [LARGE SCALE GENOMIC DNA]</scope>
    <source>
        <strain evidence="3">DSM 14365 / CIP 107738 / JCM 11303 / AJ 13395 / SMP-2</strain>
    </source>
</reference>
<dbReference type="KEGG" id="hoh:Hoch_5069"/>
<name>D0LVJ6_HALO1</name>
<sequence length="416" mass="43816">MRVGVVTSSYPRWPGDPAGNFVAAHAGWLRDAGHAVEVVCAGEPGARARWQEGVRVLPVAARPGLFYAGGAPEALSMSRSRPRPAMAAAALAFSLSLRRALAERAHYWDAVFAHWLLPSAAAAVLALPRSRRAVAIAHSGDVHLARALALCTPLAAAMHARGDRVCFVSEHVRARFLAGVWPRGLRRALRARSLVRPMGVSLARWQAARARADALRVGHGDGAYRDERARVVFLGRLVPIKGVAVLLEACAQFARAGFALDLLVAGDGPLRAQLAARAETLRASLPPGAAALSVEFAGELQGTRLGDAVAAADLLVLPSLPVAGGRSEGAPVTALEAMAAGTAVLASRTGGLAELPEDAATLVPAGDVDALAQALRRLLRDRAGRAAQVRRARAWVRQHDWAEVGAALWSLYENPR</sequence>
<dbReference type="CDD" id="cd03801">
    <property type="entry name" value="GT4_PimA-like"/>
    <property type="match status" value="1"/>
</dbReference>
<dbReference type="PANTHER" id="PTHR45947:SF3">
    <property type="entry name" value="SULFOQUINOVOSYL TRANSFERASE SQD2"/>
    <property type="match status" value="1"/>
</dbReference>
<dbReference type="eggNOG" id="COG0438">
    <property type="taxonomic scope" value="Bacteria"/>
</dbReference>
<keyword evidence="2" id="KW-0808">Transferase</keyword>
<dbReference type="Gene3D" id="3.40.50.2000">
    <property type="entry name" value="Glycogen Phosphorylase B"/>
    <property type="match status" value="2"/>
</dbReference>
<dbReference type="CAZy" id="GT4">
    <property type="family name" value="Glycosyltransferase Family 4"/>
</dbReference>
<evidence type="ECO:0000313" key="2">
    <source>
        <dbReference type="EMBL" id="ACY17557.1"/>
    </source>
</evidence>
<dbReference type="EMBL" id="CP001804">
    <property type="protein sequence ID" value="ACY17557.1"/>
    <property type="molecule type" value="Genomic_DNA"/>
</dbReference>
<dbReference type="InterPro" id="IPR050194">
    <property type="entry name" value="Glycosyltransferase_grp1"/>
</dbReference>
<organism evidence="2 3">
    <name type="scientific">Haliangium ochraceum (strain DSM 14365 / JCM 11303 / SMP-2)</name>
    <dbReference type="NCBI Taxonomy" id="502025"/>
    <lineage>
        <taxon>Bacteria</taxon>
        <taxon>Pseudomonadati</taxon>
        <taxon>Myxococcota</taxon>
        <taxon>Polyangia</taxon>
        <taxon>Haliangiales</taxon>
        <taxon>Kofleriaceae</taxon>
        <taxon>Haliangium</taxon>
    </lineage>
</organism>
<keyword evidence="3" id="KW-1185">Reference proteome</keyword>
<evidence type="ECO:0000259" key="1">
    <source>
        <dbReference type="Pfam" id="PF13439"/>
    </source>
</evidence>
<dbReference type="RefSeq" id="WP_012830149.1">
    <property type="nucleotide sequence ID" value="NC_013440.1"/>
</dbReference>
<protein>
    <submittedName>
        <fullName evidence="2">Glycosyl transferase group 1</fullName>
    </submittedName>
</protein>
<dbReference type="Pfam" id="PF13439">
    <property type="entry name" value="Glyco_transf_4"/>
    <property type="match status" value="1"/>
</dbReference>
<dbReference type="Pfam" id="PF13692">
    <property type="entry name" value="Glyco_trans_1_4"/>
    <property type="match status" value="1"/>
</dbReference>
<dbReference type="STRING" id="502025.Hoch_5069"/>
<dbReference type="SUPFAM" id="SSF53756">
    <property type="entry name" value="UDP-Glycosyltransferase/glycogen phosphorylase"/>
    <property type="match status" value="1"/>
</dbReference>
<gene>
    <name evidence="2" type="ordered locus">Hoch_5069</name>
</gene>
<proteinExistence type="predicted"/>
<evidence type="ECO:0000313" key="3">
    <source>
        <dbReference type="Proteomes" id="UP000001880"/>
    </source>
</evidence>